<evidence type="ECO:0008006" key="3">
    <source>
        <dbReference type="Google" id="ProtNLM"/>
    </source>
</evidence>
<keyword evidence="2" id="KW-1185">Reference proteome</keyword>
<sequence length="346" mass="38193">MASRFHTAQPQSRPVRLYLDWDGTLTKRDTLAALAQIVAKRNSRLQRQGLQNDRSNTDPGTTMAGFGSSWMDDFERHQRNYHPKSPERRTITAEREWLESLKAVESASVRRVEAAGFFSGCTLNDVDAAAEEAVETGTVVLRDGWDGLYTSYLEPGPTDDRVGGKTFCIVTVNWSVAFIRRAIFHHLRRLSLPRSGNADDLERLIGSLEIKGNELEGLSDDANGGSSGMLSGPQSLDIRTSADKEQALAAFTQRLKNFADPSSQPIVVYVGDSCTDLGCLMAADVGICIRDDPPTGTQTEVHRTLDRLGVQTLSIQGRSISQEIGGHEKVLWYAKDFKDILAFVRC</sequence>
<comment type="caution">
    <text evidence="1">The sequence shown here is derived from an EMBL/GenBank/DDBJ whole genome shotgun (WGS) entry which is preliminary data.</text>
</comment>
<dbReference type="Gene3D" id="3.40.50.1000">
    <property type="entry name" value="HAD superfamily/HAD-like"/>
    <property type="match status" value="1"/>
</dbReference>
<dbReference type="EMBL" id="MU003767">
    <property type="protein sequence ID" value="KAF2725621.1"/>
    <property type="molecule type" value="Genomic_DNA"/>
</dbReference>
<dbReference type="SUPFAM" id="SSF56784">
    <property type="entry name" value="HAD-like"/>
    <property type="match status" value="1"/>
</dbReference>
<evidence type="ECO:0000313" key="2">
    <source>
        <dbReference type="Proteomes" id="UP000799441"/>
    </source>
</evidence>
<dbReference type="OrthoDB" id="10255128at2759"/>
<dbReference type="PANTHER" id="PTHR28181:SF1">
    <property type="entry name" value="COLD TOLERANCE PROTEIN 1"/>
    <property type="match status" value="1"/>
</dbReference>
<dbReference type="InterPro" id="IPR023214">
    <property type="entry name" value="HAD_sf"/>
</dbReference>
<protein>
    <recommendedName>
        <fullName evidence="3">HAD-like protein</fullName>
    </recommendedName>
</protein>
<name>A0A9P4QIQ4_9PEZI</name>
<dbReference type="PANTHER" id="PTHR28181">
    <property type="entry name" value="UPF0655 PROTEIN YCR015C"/>
    <property type="match status" value="1"/>
</dbReference>
<proteinExistence type="predicted"/>
<dbReference type="AlphaFoldDB" id="A0A9P4QIQ4"/>
<reference evidence="1" key="1">
    <citation type="journal article" date="2020" name="Stud. Mycol.">
        <title>101 Dothideomycetes genomes: a test case for predicting lifestyles and emergence of pathogens.</title>
        <authorList>
            <person name="Haridas S."/>
            <person name="Albert R."/>
            <person name="Binder M."/>
            <person name="Bloem J."/>
            <person name="Labutti K."/>
            <person name="Salamov A."/>
            <person name="Andreopoulos B."/>
            <person name="Baker S."/>
            <person name="Barry K."/>
            <person name="Bills G."/>
            <person name="Bluhm B."/>
            <person name="Cannon C."/>
            <person name="Castanera R."/>
            <person name="Culley D."/>
            <person name="Daum C."/>
            <person name="Ezra D."/>
            <person name="Gonzalez J."/>
            <person name="Henrissat B."/>
            <person name="Kuo A."/>
            <person name="Liang C."/>
            <person name="Lipzen A."/>
            <person name="Lutzoni F."/>
            <person name="Magnuson J."/>
            <person name="Mondo S."/>
            <person name="Nolan M."/>
            <person name="Ohm R."/>
            <person name="Pangilinan J."/>
            <person name="Park H.-J."/>
            <person name="Ramirez L."/>
            <person name="Alfaro M."/>
            <person name="Sun H."/>
            <person name="Tritt A."/>
            <person name="Yoshinaga Y."/>
            <person name="Zwiers L.-H."/>
            <person name="Turgeon B."/>
            <person name="Goodwin S."/>
            <person name="Spatafora J."/>
            <person name="Crous P."/>
            <person name="Grigoriev I."/>
        </authorList>
    </citation>
    <scope>NUCLEOTIDE SEQUENCE</scope>
    <source>
        <strain evidence="1">CBS 116435</strain>
    </source>
</reference>
<gene>
    <name evidence="1" type="ORF">K431DRAFT_280981</name>
</gene>
<organism evidence="1 2">
    <name type="scientific">Polychaeton citri CBS 116435</name>
    <dbReference type="NCBI Taxonomy" id="1314669"/>
    <lineage>
        <taxon>Eukaryota</taxon>
        <taxon>Fungi</taxon>
        <taxon>Dikarya</taxon>
        <taxon>Ascomycota</taxon>
        <taxon>Pezizomycotina</taxon>
        <taxon>Dothideomycetes</taxon>
        <taxon>Dothideomycetidae</taxon>
        <taxon>Capnodiales</taxon>
        <taxon>Capnodiaceae</taxon>
        <taxon>Polychaeton</taxon>
    </lineage>
</organism>
<accession>A0A9P4QIQ4</accession>
<dbReference type="InterPro" id="IPR036412">
    <property type="entry name" value="HAD-like_sf"/>
</dbReference>
<evidence type="ECO:0000313" key="1">
    <source>
        <dbReference type="EMBL" id="KAF2725621.1"/>
    </source>
</evidence>
<dbReference type="Proteomes" id="UP000799441">
    <property type="component" value="Unassembled WGS sequence"/>
</dbReference>
<dbReference type="InterPro" id="IPR050849">
    <property type="entry name" value="HAD-like_hydrolase_phosphatase"/>
</dbReference>